<keyword evidence="2 4" id="KW-0863">Zinc-finger</keyword>
<organism evidence="8 9">
    <name type="scientific">Hevea brasiliensis</name>
    <name type="common">Para rubber tree</name>
    <name type="synonym">Siphonia brasiliensis</name>
    <dbReference type="NCBI Taxonomy" id="3981"/>
    <lineage>
        <taxon>Eukaryota</taxon>
        <taxon>Viridiplantae</taxon>
        <taxon>Streptophyta</taxon>
        <taxon>Embryophyta</taxon>
        <taxon>Tracheophyta</taxon>
        <taxon>Spermatophyta</taxon>
        <taxon>Magnoliopsida</taxon>
        <taxon>eudicotyledons</taxon>
        <taxon>Gunneridae</taxon>
        <taxon>Pentapetalae</taxon>
        <taxon>rosids</taxon>
        <taxon>fabids</taxon>
        <taxon>Malpighiales</taxon>
        <taxon>Euphorbiaceae</taxon>
        <taxon>Crotonoideae</taxon>
        <taxon>Micrandreae</taxon>
        <taxon>Hevea</taxon>
    </lineage>
</organism>
<dbReference type="Gene3D" id="3.30.40.10">
    <property type="entry name" value="Zinc/RING finger domain, C3HC4 (zinc finger)"/>
    <property type="match status" value="1"/>
</dbReference>
<dbReference type="InterPro" id="IPR017455">
    <property type="entry name" value="Znf_FYVE-rel"/>
</dbReference>
<protein>
    <recommendedName>
        <fullName evidence="7">FYVE-type domain-containing protein</fullName>
    </recommendedName>
</protein>
<keyword evidence="1" id="KW-0479">Metal-binding</keyword>
<evidence type="ECO:0000256" key="6">
    <source>
        <dbReference type="SAM" id="MobiDB-lite"/>
    </source>
</evidence>
<evidence type="ECO:0000256" key="2">
    <source>
        <dbReference type="ARBA" id="ARBA00022771"/>
    </source>
</evidence>
<feature type="region of interest" description="Disordered" evidence="6">
    <location>
        <begin position="849"/>
        <end position="882"/>
    </location>
</feature>
<evidence type="ECO:0000256" key="1">
    <source>
        <dbReference type="ARBA" id="ARBA00022723"/>
    </source>
</evidence>
<feature type="compositionally biased region" description="Polar residues" evidence="6">
    <location>
        <begin position="641"/>
        <end position="651"/>
    </location>
</feature>
<name>A0A6A6MS53_HEVBR</name>
<feature type="compositionally biased region" description="Polar residues" evidence="6">
    <location>
        <begin position="1020"/>
        <end position="1039"/>
    </location>
</feature>
<dbReference type="SUPFAM" id="SSF57903">
    <property type="entry name" value="FYVE/PHD zinc finger"/>
    <property type="match status" value="1"/>
</dbReference>
<dbReference type="SMART" id="SM00028">
    <property type="entry name" value="TPR"/>
    <property type="match status" value="7"/>
</dbReference>
<feature type="compositionally biased region" description="Polar residues" evidence="6">
    <location>
        <begin position="849"/>
        <end position="859"/>
    </location>
</feature>
<dbReference type="InterPro" id="IPR000306">
    <property type="entry name" value="Znf_FYVE"/>
</dbReference>
<evidence type="ECO:0000313" key="9">
    <source>
        <dbReference type="Proteomes" id="UP000467840"/>
    </source>
</evidence>
<dbReference type="GO" id="GO:0008270">
    <property type="term" value="F:zinc ion binding"/>
    <property type="evidence" value="ECO:0007669"/>
    <property type="project" value="UniProtKB-KW"/>
</dbReference>
<evidence type="ECO:0000256" key="4">
    <source>
        <dbReference type="PROSITE-ProRule" id="PRU00091"/>
    </source>
</evidence>
<dbReference type="InterPro" id="IPR011990">
    <property type="entry name" value="TPR-like_helical_dom_sf"/>
</dbReference>
<evidence type="ECO:0000256" key="5">
    <source>
        <dbReference type="SAM" id="Coils"/>
    </source>
</evidence>
<dbReference type="SUPFAM" id="SSF48452">
    <property type="entry name" value="TPR-like"/>
    <property type="match status" value="1"/>
</dbReference>
<feature type="compositionally biased region" description="Low complexity" evidence="6">
    <location>
        <begin position="867"/>
        <end position="879"/>
    </location>
</feature>
<keyword evidence="9" id="KW-1185">Reference proteome</keyword>
<feature type="region of interest" description="Disordered" evidence="6">
    <location>
        <begin position="217"/>
        <end position="238"/>
    </location>
</feature>
<reference evidence="8 9" key="1">
    <citation type="journal article" date="2020" name="Mol. Plant">
        <title>The Chromosome-Based Rubber Tree Genome Provides New Insights into Spurge Genome Evolution and Rubber Biosynthesis.</title>
        <authorList>
            <person name="Liu J."/>
            <person name="Shi C."/>
            <person name="Shi C.C."/>
            <person name="Li W."/>
            <person name="Zhang Q.J."/>
            <person name="Zhang Y."/>
            <person name="Li K."/>
            <person name="Lu H.F."/>
            <person name="Shi C."/>
            <person name="Zhu S.T."/>
            <person name="Xiao Z.Y."/>
            <person name="Nan H."/>
            <person name="Yue Y."/>
            <person name="Zhu X.G."/>
            <person name="Wu Y."/>
            <person name="Hong X.N."/>
            <person name="Fan G.Y."/>
            <person name="Tong Y."/>
            <person name="Zhang D."/>
            <person name="Mao C.L."/>
            <person name="Liu Y.L."/>
            <person name="Hao S.J."/>
            <person name="Liu W.Q."/>
            <person name="Lv M.Q."/>
            <person name="Zhang H.B."/>
            <person name="Liu Y."/>
            <person name="Hu-Tang G.R."/>
            <person name="Wang J.P."/>
            <person name="Wang J.H."/>
            <person name="Sun Y.H."/>
            <person name="Ni S.B."/>
            <person name="Chen W.B."/>
            <person name="Zhang X.C."/>
            <person name="Jiao Y.N."/>
            <person name="Eichler E.E."/>
            <person name="Li G.H."/>
            <person name="Liu X."/>
            <person name="Gao L.Z."/>
        </authorList>
    </citation>
    <scope>NUCLEOTIDE SEQUENCE [LARGE SCALE GENOMIC DNA]</scope>
    <source>
        <strain evidence="9">cv. GT1</strain>
        <tissue evidence="8">Leaf</tissue>
    </source>
</reference>
<dbReference type="PANTHER" id="PTHR47553:SF1">
    <property type="entry name" value="RING_FYVE_PHD ZINC FINGER SUPERFAMILY PROTEIN"/>
    <property type="match status" value="1"/>
</dbReference>
<dbReference type="Proteomes" id="UP000467840">
    <property type="component" value="Chromosome 15"/>
</dbReference>
<evidence type="ECO:0000259" key="7">
    <source>
        <dbReference type="PROSITE" id="PS50178"/>
    </source>
</evidence>
<feature type="compositionally biased region" description="Polar residues" evidence="6">
    <location>
        <begin position="220"/>
        <end position="235"/>
    </location>
</feature>
<proteinExistence type="predicted"/>
<dbReference type="PROSITE" id="PS50178">
    <property type="entry name" value="ZF_FYVE"/>
    <property type="match status" value="1"/>
</dbReference>
<dbReference type="SMART" id="SM00064">
    <property type="entry name" value="FYVE"/>
    <property type="match status" value="1"/>
</dbReference>
<accession>A0A6A6MS53</accession>
<gene>
    <name evidence="8" type="ORF">GH714_041721</name>
</gene>
<evidence type="ECO:0000313" key="8">
    <source>
        <dbReference type="EMBL" id="KAF2316380.1"/>
    </source>
</evidence>
<feature type="coiled-coil region" evidence="5">
    <location>
        <begin position="537"/>
        <end position="564"/>
    </location>
</feature>
<evidence type="ECO:0000256" key="3">
    <source>
        <dbReference type="ARBA" id="ARBA00022833"/>
    </source>
</evidence>
<dbReference type="AlphaFoldDB" id="A0A6A6MS53"/>
<feature type="coiled-coil region" evidence="5">
    <location>
        <begin position="739"/>
        <end position="778"/>
    </location>
</feature>
<dbReference type="InterPro" id="IPR013083">
    <property type="entry name" value="Znf_RING/FYVE/PHD"/>
</dbReference>
<dbReference type="InterPro" id="IPR019734">
    <property type="entry name" value="TPR_rpt"/>
</dbReference>
<feature type="region of interest" description="Disordered" evidence="6">
    <location>
        <begin position="1011"/>
        <end position="1039"/>
    </location>
</feature>
<dbReference type="Pfam" id="PF01363">
    <property type="entry name" value="FYVE"/>
    <property type="match status" value="1"/>
</dbReference>
<feature type="domain" description="FYVE-type" evidence="7">
    <location>
        <begin position="95"/>
        <end position="135"/>
    </location>
</feature>
<keyword evidence="3" id="KW-0862">Zinc</keyword>
<sequence length="1277" mass="141260">MKDQKIPEAIRGLFVEDPAAASSLSGAKKKNHFVKDFDTRTIAVIYRSKGDNKKMNRIHGEDSRDDEIKGEKSFVDQHKNPEMEVPVYSRDHEEKHHCRRCGGLFCNSCTQQRMVLRGQGDSPVRICEPCKKLEEAARFEMRYGHKSRIGRGSSKLTSKSEDEILNQILGNDGKESSSAQKFNTDTAFTIQRASSSASRSTPQEDFVLDGGVEIHRSRSANEPNHTQNEIGSTSPDKLRQQALDEKKRYKILKGEGKPEEALKAFKRGKELERQADALEMSIRKNRRKVLQSGNMGEILNKDGSKESGTKSKLFAQAGKEKDDLTAELRELGWTDADPCDEDKKSVNMSLEGELSSLLGDNSQRTGKDVGTSGIDKTEVVAHKRKALALKREGKLAEAKEELKKAKVLEKQLEEQELLGVSEDSDDEISALIRGMGDDKQDELLVGYEQEQGFDFDHLMGTADDLRDDNNLEVTDEDLMDPEIAATLKSLGWTDDSDNQRNTVAQSVAINREALLSEIHSLKIEALNKKRAGNVTEAMARLKKAKLLERDLERLEGEADNLDTQNPTIIQKGSSSQNICVKRDLDSKPAPKNRLLIQKELLALKKKALSLRREGKMDEAEEELKKGRFLERQLEELDNTSKSEATQVTNGSKDPGSAFEHPDIHGNKPIGEVAEDVTDQDMHDPTYLSLLKNLGWKDEANESASSLLKPSKENDNHSIQIFDTSDASLNISSRTTRRSKGEVQRELLGLKRKALALRREGKTDEAEEVLRSAKALETQMAEMEAPKKEIQVEYNRPNDDIIRPLKSVVEDGDADDVTEKDMYDPAMVSMLKNLGWKDEEFEPVTAQGKLSKNVSGSSCHTADPLVIPSSSSTSAATPSSKAEIKQDQLGEMGILCSAGADQGLGFIPPRHQSGNVMDFLTVDDQTGSRKPAGKPEAEANFGFDVSFMPEAHVQVESLTSSPGILTRKDDKVSSGSGVSCQVENNVHARSLTSPPKNLGSEASVAAEVSEETVNADDKPQTYETHSTQRLASQNNKNSLQQEVLARKRKAVALKREGKLLEAREELRQAKILEKSLEADSSETQTGTQHVSVSLSNVHPPVQQKEHSAPILAPKPLSGRDRFKLQQESLSHKRQALKLRREGRMEEAEAEFELAKSLEAQLEESASQDSSRSSVSMAEPMDNAVVENLLDPQLLSALKAIGIEDASIASQGLERPGSAKLNPQKGENVGQERIQLEEQIKAEKLKAVNLKRSGKQAEALEALRRAKLYEKKLNSLASN</sequence>
<dbReference type="EMBL" id="JAAGAX010000005">
    <property type="protein sequence ID" value="KAF2316380.1"/>
    <property type="molecule type" value="Genomic_DNA"/>
</dbReference>
<dbReference type="InterPro" id="IPR011011">
    <property type="entry name" value="Znf_FYVE_PHD"/>
</dbReference>
<comment type="caution">
    <text evidence="8">The sequence shown here is derived from an EMBL/GenBank/DDBJ whole genome shotgun (WGS) entry which is preliminary data.</text>
</comment>
<feature type="region of interest" description="Disordered" evidence="6">
    <location>
        <begin position="635"/>
        <end position="661"/>
    </location>
</feature>
<dbReference type="PANTHER" id="PTHR47553">
    <property type="entry name" value="MYOSIN-11"/>
    <property type="match status" value="1"/>
</dbReference>
<keyword evidence="5" id="KW-0175">Coiled coil</keyword>